<comment type="caution">
    <text evidence="1">The sequence shown here is derived from an EMBL/GenBank/DDBJ whole genome shotgun (WGS) entry which is preliminary data.</text>
</comment>
<dbReference type="EMBL" id="JBBPBN010000811">
    <property type="protein sequence ID" value="KAK8482151.1"/>
    <property type="molecule type" value="Genomic_DNA"/>
</dbReference>
<name>A0ABR1ZNC7_9ROSI</name>
<accession>A0ABR1ZNC7</accession>
<evidence type="ECO:0000313" key="2">
    <source>
        <dbReference type="Proteomes" id="UP001396334"/>
    </source>
</evidence>
<gene>
    <name evidence="1" type="ORF">V6N11_027605</name>
</gene>
<sequence>MEAEVVVPLPTAEFNFDSSCSSSYITAPSSPQHCGDNLLLFTIPTSPHDSYGDFNDVSHVFDSSSTSHFEREAK</sequence>
<dbReference type="Proteomes" id="UP001396334">
    <property type="component" value="Unassembled WGS sequence"/>
</dbReference>
<proteinExistence type="predicted"/>
<evidence type="ECO:0000313" key="1">
    <source>
        <dbReference type="EMBL" id="KAK8482151.1"/>
    </source>
</evidence>
<protein>
    <submittedName>
        <fullName evidence="1">Uncharacterized protein</fullName>
    </submittedName>
</protein>
<organism evidence="1 2">
    <name type="scientific">Hibiscus sabdariffa</name>
    <name type="common">roselle</name>
    <dbReference type="NCBI Taxonomy" id="183260"/>
    <lineage>
        <taxon>Eukaryota</taxon>
        <taxon>Viridiplantae</taxon>
        <taxon>Streptophyta</taxon>
        <taxon>Embryophyta</taxon>
        <taxon>Tracheophyta</taxon>
        <taxon>Spermatophyta</taxon>
        <taxon>Magnoliopsida</taxon>
        <taxon>eudicotyledons</taxon>
        <taxon>Gunneridae</taxon>
        <taxon>Pentapetalae</taxon>
        <taxon>rosids</taxon>
        <taxon>malvids</taxon>
        <taxon>Malvales</taxon>
        <taxon>Malvaceae</taxon>
        <taxon>Malvoideae</taxon>
        <taxon>Hibiscus</taxon>
    </lineage>
</organism>
<keyword evidence="2" id="KW-1185">Reference proteome</keyword>
<reference evidence="1 2" key="1">
    <citation type="journal article" date="2024" name="G3 (Bethesda)">
        <title>Genome assembly of Hibiscus sabdariffa L. provides insights into metabolisms of medicinal natural products.</title>
        <authorList>
            <person name="Kim T."/>
        </authorList>
    </citation>
    <scope>NUCLEOTIDE SEQUENCE [LARGE SCALE GENOMIC DNA]</scope>
    <source>
        <strain evidence="1">TK-2024</strain>
        <tissue evidence="1">Old leaves</tissue>
    </source>
</reference>